<dbReference type="GO" id="GO:0018909">
    <property type="term" value="P:dodecyl sulfate metabolic process"/>
    <property type="evidence" value="ECO:0007669"/>
    <property type="project" value="InterPro"/>
</dbReference>
<feature type="region of interest" description="Disordered" evidence="6">
    <location>
        <begin position="1"/>
        <end position="32"/>
    </location>
</feature>
<dbReference type="Pfam" id="PF14864">
    <property type="entry name" value="Alkyl_sulf_C"/>
    <property type="match status" value="1"/>
</dbReference>
<dbReference type="Pfam" id="PF00753">
    <property type="entry name" value="Lactamase_B"/>
    <property type="match status" value="1"/>
</dbReference>
<dbReference type="InterPro" id="IPR001279">
    <property type="entry name" value="Metallo-B-lactamas"/>
</dbReference>
<dbReference type="SUPFAM" id="SSF55718">
    <property type="entry name" value="SCP-like"/>
    <property type="match status" value="1"/>
</dbReference>
<dbReference type="Gene3D" id="3.30.1050.10">
    <property type="entry name" value="SCP2 sterol-binding domain"/>
    <property type="match status" value="1"/>
</dbReference>
<evidence type="ECO:0000256" key="1">
    <source>
        <dbReference type="ARBA" id="ARBA00001947"/>
    </source>
</evidence>
<dbReference type="PANTHER" id="PTHR43223">
    <property type="entry name" value="ALKYL/ARYL-SULFATASE"/>
    <property type="match status" value="1"/>
</dbReference>
<comment type="cofactor">
    <cofactor evidence="1">
        <name>Zn(2+)</name>
        <dbReference type="ChEBI" id="CHEBI:29105"/>
    </cofactor>
</comment>
<organism evidence="8 9">
    <name type="scientific">Saitozyma podzolica</name>
    <dbReference type="NCBI Taxonomy" id="1890683"/>
    <lineage>
        <taxon>Eukaryota</taxon>
        <taxon>Fungi</taxon>
        <taxon>Dikarya</taxon>
        <taxon>Basidiomycota</taxon>
        <taxon>Agaricomycotina</taxon>
        <taxon>Tremellomycetes</taxon>
        <taxon>Tremellales</taxon>
        <taxon>Trimorphomycetaceae</taxon>
        <taxon>Saitozyma</taxon>
    </lineage>
</organism>
<feature type="domain" description="Metallo-beta-lactamase" evidence="7">
    <location>
        <begin position="128"/>
        <end position="351"/>
    </location>
</feature>
<keyword evidence="2" id="KW-0479">Metal-binding</keyword>
<keyword evidence="4" id="KW-0862">Zinc</keyword>
<dbReference type="PANTHER" id="PTHR43223:SF1">
    <property type="entry name" value="ALKYL_ARYL-SULFATASE BDS1"/>
    <property type="match status" value="1"/>
</dbReference>
<dbReference type="SUPFAM" id="SSF56281">
    <property type="entry name" value="Metallo-hydrolase/oxidoreductase"/>
    <property type="match status" value="1"/>
</dbReference>
<evidence type="ECO:0000259" key="7">
    <source>
        <dbReference type="SMART" id="SM00849"/>
    </source>
</evidence>
<name>A0A427YMX2_9TREE</name>
<dbReference type="EMBL" id="RSCD01000006">
    <property type="protein sequence ID" value="RSH92472.1"/>
    <property type="molecule type" value="Genomic_DNA"/>
</dbReference>
<dbReference type="InterPro" id="IPR036527">
    <property type="entry name" value="SCP2_sterol-bd_dom_sf"/>
</dbReference>
<dbReference type="InterPro" id="IPR029229">
    <property type="entry name" value="Alkyl_sulf_C"/>
</dbReference>
<evidence type="ECO:0000256" key="2">
    <source>
        <dbReference type="ARBA" id="ARBA00022723"/>
    </source>
</evidence>
<sequence>MPADTSELERRPAPADATQDGPSARQPTQATLRANDVIRRSLNFHDTTDFEDARRGFVASLPEPVVIPDEGGRPVWSLGQFGFLGDGPEDDAPDTVNPSLWRNAKLNMIHGLFQVVDGAIWQARGYDLSVMSIIRGDAGWIVVDPFVSAEVAQTVWRDLVVPNLGDRPITAVIYTHSHIDHFGGVRGIIESEDVESGRVKILAPAGFTEAAVAENVIAGNVMGRRASYMYGNLLPKGPQGHVDGGLGKTTSSGTTGLIEPTDFVTSTGQTVVLDGVEMTCILAPDSEAPSEFLFFLPRHRALCVAEDATHTMHNLYTLRGAKYRDGLKWSKYLQQALDMFGSEMEVVFASHHWPTWGNDRCRRFLASQRDLYRFIHDQTLRMANQGFTPLEIGERIRLPESLDSVWSNRGYYGSLYHNARAQYGLYLGWFDGVPAHLHPLPPDQAGKRYVEYMGGAQALLRRAKVSFAEGDYRWVAEVVNHLVFAEPGNLEAKALLADTYEQLGYQAESGPWRDFYLTGAMELRLGVVRQPLPNPASPDTIRAMPMETFFDYLGIRLNGPRAEGKTIKLNLVLTDAGAKYAVGVENAALHVSVDCQSRNAGATITTTRAAFNDVVLGVIKMEEQVKAGRAKVDGAGEVLAEFLSLLDTFDFWFPIVTPRST</sequence>
<dbReference type="InterPro" id="IPR052195">
    <property type="entry name" value="Bact_Alkyl/Aryl-Sulfatase"/>
</dbReference>
<dbReference type="InterPro" id="IPR036866">
    <property type="entry name" value="RibonucZ/Hydroxyglut_hydro"/>
</dbReference>
<gene>
    <name evidence="8" type="ORF">EHS25_008888</name>
</gene>
<dbReference type="InterPro" id="IPR038536">
    <property type="entry name" value="Alkyl/aryl-sulf_dimr_sf"/>
</dbReference>
<dbReference type="Gene3D" id="3.60.15.30">
    <property type="entry name" value="Metallo-beta-lactamase domain"/>
    <property type="match status" value="1"/>
</dbReference>
<dbReference type="Proteomes" id="UP000279259">
    <property type="component" value="Unassembled WGS sequence"/>
</dbReference>
<dbReference type="GO" id="GO:0046872">
    <property type="term" value="F:metal ion binding"/>
    <property type="evidence" value="ECO:0007669"/>
    <property type="project" value="UniProtKB-KW"/>
</dbReference>
<reference evidence="8 9" key="1">
    <citation type="submission" date="2018-11" db="EMBL/GenBank/DDBJ databases">
        <title>Genome sequence of Saitozyma podzolica DSM 27192.</title>
        <authorList>
            <person name="Aliyu H."/>
            <person name="Gorte O."/>
            <person name="Ochsenreither K."/>
        </authorList>
    </citation>
    <scope>NUCLEOTIDE SEQUENCE [LARGE SCALE GENOMIC DNA]</scope>
    <source>
        <strain evidence="8 9">DSM 27192</strain>
    </source>
</reference>
<keyword evidence="3" id="KW-0378">Hydrolase</keyword>
<proteinExistence type="inferred from homology"/>
<dbReference type="FunFam" id="3.60.15.30:FF:000001">
    <property type="entry name" value="Alkyl/aryl-sulfatase BDS1"/>
    <property type="match status" value="1"/>
</dbReference>
<dbReference type="CDD" id="cd07710">
    <property type="entry name" value="arylsulfatase_Sdsa1-like_MBL-fold"/>
    <property type="match status" value="1"/>
</dbReference>
<dbReference type="GO" id="GO:0046983">
    <property type="term" value="F:protein dimerization activity"/>
    <property type="evidence" value="ECO:0007669"/>
    <property type="project" value="InterPro"/>
</dbReference>
<dbReference type="Gene3D" id="1.25.40.880">
    <property type="entry name" value="Alkyl sulfatase, dimerisation domain"/>
    <property type="match status" value="1"/>
</dbReference>
<dbReference type="GO" id="GO:0018741">
    <property type="term" value="F:linear primary-alkylsulfatase activity"/>
    <property type="evidence" value="ECO:0007669"/>
    <property type="project" value="InterPro"/>
</dbReference>
<dbReference type="InterPro" id="IPR029228">
    <property type="entry name" value="Alkyl_sulf_dimr"/>
</dbReference>
<keyword evidence="9" id="KW-1185">Reference proteome</keyword>
<comment type="caution">
    <text evidence="8">The sequence shown here is derived from an EMBL/GenBank/DDBJ whole genome shotgun (WGS) entry which is preliminary data.</text>
</comment>
<accession>A0A427YMX2</accession>
<evidence type="ECO:0000256" key="4">
    <source>
        <dbReference type="ARBA" id="ARBA00022833"/>
    </source>
</evidence>
<dbReference type="FunFam" id="1.25.40.880:FF:000001">
    <property type="entry name" value="SDS hydrolase SdsA1"/>
    <property type="match status" value="1"/>
</dbReference>
<evidence type="ECO:0000256" key="3">
    <source>
        <dbReference type="ARBA" id="ARBA00022801"/>
    </source>
</evidence>
<comment type="similarity">
    <text evidence="5">Belongs to the metallo-beta-lactamase superfamily. Type III sulfatase family.</text>
</comment>
<dbReference type="OrthoDB" id="449487at2759"/>
<evidence type="ECO:0000313" key="8">
    <source>
        <dbReference type="EMBL" id="RSH92472.1"/>
    </source>
</evidence>
<dbReference type="AlphaFoldDB" id="A0A427YMX2"/>
<evidence type="ECO:0000313" key="9">
    <source>
        <dbReference type="Proteomes" id="UP000279259"/>
    </source>
</evidence>
<dbReference type="Pfam" id="PF14863">
    <property type="entry name" value="Alkyl_sulf_dimr"/>
    <property type="match status" value="1"/>
</dbReference>
<protein>
    <recommendedName>
        <fullName evidence="7">Metallo-beta-lactamase domain-containing protein</fullName>
    </recommendedName>
</protein>
<dbReference type="InterPro" id="IPR044097">
    <property type="entry name" value="Bds1/SdsA1_MBL-fold"/>
</dbReference>
<evidence type="ECO:0000256" key="5">
    <source>
        <dbReference type="ARBA" id="ARBA00033751"/>
    </source>
</evidence>
<dbReference type="SMART" id="SM00849">
    <property type="entry name" value="Lactamase_B"/>
    <property type="match status" value="1"/>
</dbReference>
<evidence type="ECO:0000256" key="6">
    <source>
        <dbReference type="SAM" id="MobiDB-lite"/>
    </source>
</evidence>